<dbReference type="PROSITE" id="PS50893">
    <property type="entry name" value="ABC_TRANSPORTER_2"/>
    <property type="match status" value="1"/>
</dbReference>
<dbReference type="Pfam" id="PF08402">
    <property type="entry name" value="TOBE_2"/>
    <property type="match status" value="1"/>
</dbReference>
<dbReference type="PROSITE" id="PS00211">
    <property type="entry name" value="ABC_TRANSPORTER_1"/>
    <property type="match status" value="1"/>
</dbReference>
<dbReference type="Gene3D" id="3.40.50.300">
    <property type="entry name" value="P-loop containing nucleotide triphosphate hydrolases"/>
    <property type="match status" value="1"/>
</dbReference>
<sequence>MADLIIKNVHKSFGDVEVLKGIDISVPSGSFVSLLGASGCGKSTLLRCIAGLETVSGGGIAVGGEDVTALAPEKRDLSMMFQSYALFPHMSVLENVRFPLRMRGERYGNAKKQRELARQALEQVRMGQYAERMPRQLSGGQQQRVALARAIVGQPRVLLLDEPLSNLDARLREEMQVELIELQRALGLTTVFVTHDQDEAMSMSDQVVLMRDGVVEQSGAPEELYRSPSSAYAADFLGAANLLDVTVSAASGSPVATLAGGESVPVRSDKTGAATMVLRQERVRIGAAEAEDDARVPAQVISRVFRGSEVQYLVDFHGQTLRVVAGGDSELRAGERAELSWSSRDALVL</sequence>
<keyword evidence="1" id="KW-0813">Transport</keyword>
<dbReference type="GO" id="GO:0043190">
    <property type="term" value="C:ATP-binding cassette (ABC) transporter complex"/>
    <property type="evidence" value="ECO:0007669"/>
    <property type="project" value="InterPro"/>
</dbReference>
<protein>
    <submittedName>
        <fullName evidence="5">ABC transporter ATP-binding protein</fullName>
    </submittedName>
</protein>
<comment type="caution">
    <text evidence="5">The sequence shown here is derived from an EMBL/GenBank/DDBJ whole genome shotgun (WGS) entry which is preliminary data.</text>
</comment>
<dbReference type="GO" id="GO:0005524">
    <property type="term" value="F:ATP binding"/>
    <property type="evidence" value="ECO:0007669"/>
    <property type="project" value="UniProtKB-KW"/>
</dbReference>
<dbReference type="InterPro" id="IPR027417">
    <property type="entry name" value="P-loop_NTPase"/>
</dbReference>
<dbReference type="PANTHER" id="PTHR42781:SF4">
    <property type="entry name" value="SPERMIDINE_PUTRESCINE IMPORT ATP-BINDING PROTEIN POTA"/>
    <property type="match status" value="1"/>
</dbReference>
<keyword evidence="6" id="KW-1185">Reference proteome</keyword>
<dbReference type="InterPro" id="IPR003593">
    <property type="entry name" value="AAA+_ATPase"/>
</dbReference>
<name>A0AAW6TE12_9MICO</name>
<dbReference type="InterPro" id="IPR003439">
    <property type="entry name" value="ABC_transporter-like_ATP-bd"/>
</dbReference>
<dbReference type="InterPro" id="IPR017871">
    <property type="entry name" value="ABC_transporter-like_CS"/>
</dbReference>
<organism evidence="5 6">
    <name type="scientific">Ruicaihuangia caeni</name>
    <dbReference type="NCBI Taxonomy" id="3042517"/>
    <lineage>
        <taxon>Bacteria</taxon>
        <taxon>Bacillati</taxon>
        <taxon>Actinomycetota</taxon>
        <taxon>Actinomycetes</taxon>
        <taxon>Micrococcales</taxon>
        <taxon>Microbacteriaceae</taxon>
        <taxon>Ruicaihuangia</taxon>
    </lineage>
</organism>
<dbReference type="PANTHER" id="PTHR42781">
    <property type="entry name" value="SPERMIDINE/PUTRESCINE IMPORT ATP-BINDING PROTEIN POTA"/>
    <property type="match status" value="1"/>
</dbReference>
<dbReference type="EMBL" id="JASATX010000004">
    <property type="protein sequence ID" value="MDI2099317.1"/>
    <property type="molecule type" value="Genomic_DNA"/>
</dbReference>
<dbReference type="InterPro" id="IPR013611">
    <property type="entry name" value="Transp-assoc_OB_typ2"/>
</dbReference>
<evidence type="ECO:0000256" key="3">
    <source>
        <dbReference type="ARBA" id="ARBA00022840"/>
    </source>
</evidence>
<feature type="domain" description="ABC transporter" evidence="4">
    <location>
        <begin position="4"/>
        <end position="237"/>
    </location>
</feature>
<evidence type="ECO:0000259" key="4">
    <source>
        <dbReference type="PROSITE" id="PS50893"/>
    </source>
</evidence>
<keyword evidence="2" id="KW-0547">Nucleotide-binding</keyword>
<dbReference type="FunFam" id="3.40.50.300:FF:000042">
    <property type="entry name" value="Maltose/maltodextrin ABC transporter, ATP-binding protein"/>
    <property type="match status" value="1"/>
</dbReference>
<dbReference type="GO" id="GO:0140359">
    <property type="term" value="F:ABC-type transporter activity"/>
    <property type="evidence" value="ECO:0007669"/>
    <property type="project" value="UniProtKB-ARBA"/>
</dbReference>
<evidence type="ECO:0000256" key="2">
    <source>
        <dbReference type="ARBA" id="ARBA00022741"/>
    </source>
</evidence>
<evidence type="ECO:0000313" key="5">
    <source>
        <dbReference type="EMBL" id="MDI2099317.1"/>
    </source>
</evidence>
<evidence type="ECO:0000313" key="6">
    <source>
        <dbReference type="Proteomes" id="UP001321506"/>
    </source>
</evidence>
<dbReference type="SUPFAM" id="SSF50331">
    <property type="entry name" value="MOP-like"/>
    <property type="match status" value="1"/>
</dbReference>
<gene>
    <name evidence="5" type="ORF">QF206_10125</name>
</gene>
<evidence type="ECO:0000256" key="1">
    <source>
        <dbReference type="ARBA" id="ARBA00022448"/>
    </source>
</evidence>
<dbReference type="AlphaFoldDB" id="A0AAW6TE12"/>
<dbReference type="Proteomes" id="UP001321506">
    <property type="component" value="Unassembled WGS sequence"/>
</dbReference>
<keyword evidence="3 5" id="KW-0067">ATP-binding</keyword>
<dbReference type="InterPro" id="IPR050093">
    <property type="entry name" value="ABC_SmlMolc_Importer"/>
</dbReference>
<proteinExistence type="predicted"/>
<dbReference type="SMART" id="SM00382">
    <property type="entry name" value="AAA"/>
    <property type="match status" value="1"/>
</dbReference>
<dbReference type="GO" id="GO:0016887">
    <property type="term" value="F:ATP hydrolysis activity"/>
    <property type="evidence" value="ECO:0007669"/>
    <property type="project" value="InterPro"/>
</dbReference>
<dbReference type="Pfam" id="PF00005">
    <property type="entry name" value="ABC_tran"/>
    <property type="match status" value="1"/>
</dbReference>
<reference evidence="5 6" key="1">
    <citation type="submission" date="2023-04" db="EMBL/GenBank/DDBJ databases">
        <title>Klugiella caeni sp. nov. isolated from the sludge of biochemical tank.</title>
        <authorList>
            <person name="Geng K."/>
        </authorList>
    </citation>
    <scope>NUCLEOTIDE SEQUENCE [LARGE SCALE GENOMIC DNA]</scope>
    <source>
        <strain evidence="5 6">YN-L-19</strain>
    </source>
</reference>
<dbReference type="SUPFAM" id="SSF52540">
    <property type="entry name" value="P-loop containing nucleoside triphosphate hydrolases"/>
    <property type="match status" value="1"/>
</dbReference>
<dbReference type="RefSeq" id="WP_281489107.1">
    <property type="nucleotide sequence ID" value="NZ_JASATX010000004.1"/>
</dbReference>
<accession>A0AAW6TE12</accession>
<dbReference type="InterPro" id="IPR008995">
    <property type="entry name" value="Mo/tungstate-bd_C_term_dom"/>
</dbReference>